<keyword evidence="2" id="KW-1185">Reference proteome</keyword>
<sequence length="104" mass="12028">MRESLEKYGHSQPALFYTDNMIDKDFLERCFPSLRDGVVPVEKYSHLPTLEIPPDVSICVIKSVNEINTAMRTIIQDIPDNSNQQRIVIFLDSEWNVEFLTVVI</sequence>
<dbReference type="AlphaFoldDB" id="A0AAD7MG31"/>
<name>A0AAD7MG31_9AGAR</name>
<reference evidence="1" key="1">
    <citation type="submission" date="2023-03" db="EMBL/GenBank/DDBJ databases">
        <title>Massive genome expansion in bonnet fungi (Mycena s.s.) driven by repeated elements and novel gene families across ecological guilds.</title>
        <authorList>
            <consortium name="Lawrence Berkeley National Laboratory"/>
            <person name="Harder C.B."/>
            <person name="Miyauchi S."/>
            <person name="Viragh M."/>
            <person name="Kuo A."/>
            <person name="Thoen E."/>
            <person name="Andreopoulos B."/>
            <person name="Lu D."/>
            <person name="Skrede I."/>
            <person name="Drula E."/>
            <person name="Henrissat B."/>
            <person name="Morin E."/>
            <person name="Kohler A."/>
            <person name="Barry K."/>
            <person name="LaButti K."/>
            <person name="Morin E."/>
            <person name="Salamov A."/>
            <person name="Lipzen A."/>
            <person name="Mereny Z."/>
            <person name="Hegedus B."/>
            <person name="Baldrian P."/>
            <person name="Stursova M."/>
            <person name="Weitz H."/>
            <person name="Taylor A."/>
            <person name="Grigoriev I.V."/>
            <person name="Nagy L.G."/>
            <person name="Martin F."/>
            <person name="Kauserud H."/>
        </authorList>
    </citation>
    <scope>NUCLEOTIDE SEQUENCE</scope>
    <source>
        <strain evidence="1">CBHHK182m</strain>
    </source>
</reference>
<proteinExistence type="predicted"/>
<evidence type="ECO:0000313" key="1">
    <source>
        <dbReference type="EMBL" id="KAJ7715670.1"/>
    </source>
</evidence>
<comment type="caution">
    <text evidence="1">The sequence shown here is derived from an EMBL/GenBank/DDBJ whole genome shotgun (WGS) entry which is preliminary data.</text>
</comment>
<dbReference type="Proteomes" id="UP001215598">
    <property type="component" value="Unassembled WGS sequence"/>
</dbReference>
<dbReference type="EMBL" id="JARKIB010000303">
    <property type="protein sequence ID" value="KAJ7715670.1"/>
    <property type="molecule type" value="Genomic_DNA"/>
</dbReference>
<gene>
    <name evidence="1" type="ORF">B0H16DRAFT_1477191</name>
</gene>
<accession>A0AAD7MG31</accession>
<protein>
    <submittedName>
        <fullName evidence="1">Uncharacterized protein</fullName>
    </submittedName>
</protein>
<evidence type="ECO:0000313" key="2">
    <source>
        <dbReference type="Proteomes" id="UP001215598"/>
    </source>
</evidence>
<organism evidence="1 2">
    <name type="scientific">Mycena metata</name>
    <dbReference type="NCBI Taxonomy" id="1033252"/>
    <lineage>
        <taxon>Eukaryota</taxon>
        <taxon>Fungi</taxon>
        <taxon>Dikarya</taxon>
        <taxon>Basidiomycota</taxon>
        <taxon>Agaricomycotina</taxon>
        <taxon>Agaricomycetes</taxon>
        <taxon>Agaricomycetidae</taxon>
        <taxon>Agaricales</taxon>
        <taxon>Marasmiineae</taxon>
        <taxon>Mycenaceae</taxon>
        <taxon>Mycena</taxon>
    </lineage>
</organism>